<accession>A0ABT9ACS8</accession>
<evidence type="ECO:0008006" key="3">
    <source>
        <dbReference type="Google" id="ProtNLM"/>
    </source>
</evidence>
<gene>
    <name evidence="1" type="ORF">Q5H92_14805</name>
</gene>
<protein>
    <recommendedName>
        <fullName evidence="3">Transposase</fullName>
    </recommendedName>
</protein>
<reference evidence="1" key="1">
    <citation type="submission" date="2023-07" db="EMBL/GenBank/DDBJ databases">
        <authorList>
            <person name="Kim M.K."/>
        </authorList>
    </citation>
    <scope>NUCLEOTIDE SEQUENCE</scope>
    <source>
        <strain evidence="1">M29</strain>
    </source>
</reference>
<evidence type="ECO:0000313" key="2">
    <source>
        <dbReference type="Proteomes" id="UP001167796"/>
    </source>
</evidence>
<sequence length="197" mass="22843">MLGSSQKVALHYGVSTKAYYQFPTAQLSQLKLQFRTWAIEENLHTQKYRYHQHLKEQYLSRTLKGILPSHLTPQARRKVLRGFDLAREDKQNTQRFLDQVKALFTLTTIPNPFITLSSEGVARLFGKQWKGSGQYWIKKLVVAGLLTTTSHELDLGYFPSGTYFLYQELGMSKSYQWREGKLKKVFPNQLLPTPITL</sequence>
<dbReference type="RefSeq" id="WP_305012314.1">
    <property type="nucleotide sequence ID" value="NZ_JAUQSX010000007.1"/>
</dbReference>
<name>A0ABT9ACS8_9BACT</name>
<evidence type="ECO:0000313" key="1">
    <source>
        <dbReference type="EMBL" id="MDO7847636.1"/>
    </source>
</evidence>
<organism evidence="1 2">
    <name type="scientific">Hymenobacter mellowenesis</name>
    <dbReference type="NCBI Taxonomy" id="3063995"/>
    <lineage>
        <taxon>Bacteria</taxon>
        <taxon>Pseudomonadati</taxon>
        <taxon>Bacteroidota</taxon>
        <taxon>Cytophagia</taxon>
        <taxon>Cytophagales</taxon>
        <taxon>Hymenobacteraceae</taxon>
        <taxon>Hymenobacter</taxon>
    </lineage>
</organism>
<keyword evidence="2" id="KW-1185">Reference proteome</keyword>
<dbReference type="Proteomes" id="UP001167796">
    <property type="component" value="Unassembled WGS sequence"/>
</dbReference>
<dbReference type="EMBL" id="JAUQSX010000007">
    <property type="protein sequence ID" value="MDO7847636.1"/>
    <property type="molecule type" value="Genomic_DNA"/>
</dbReference>
<comment type="caution">
    <text evidence="1">The sequence shown here is derived from an EMBL/GenBank/DDBJ whole genome shotgun (WGS) entry which is preliminary data.</text>
</comment>
<proteinExistence type="predicted"/>